<evidence type="ECO:0000259" key="2">
    <source>
        <dbReference type="Pfam" id="PF00534"/>
    </source>
</evidence>
<organism evidence="4 5">
    <name type="scientific">Clostridium algifaecis</name>
    <dbReference type="NCBI Taxonomy" id="1472040"/>
    <lineage>
        <taxon>Bacteria</taxon>
        <taxon>Bacillati</taxon>
        <taxon>Bacillota</taxon>
        <taxon>Clostridia</taxon>
        <taxon>Eubacteriales</taxon>
        <taxon>Clostridiaceae</taxon>
        <taxon>Clostridium</taxon>
    </lineage>
</organism>
<name>A0ABS4KR04_9CLOT</name>
<accession>A0ABS4KR04</accession>
<feature type="domain" description="Glycosyl transferase family 1" evidence="2">
    <location>
        <begin position="173"/>
        <end position="344"/>
    </location>
</feature>
<evidence type="ECO:0000259" key="3">
    <source>
        <dbReference type="Pfam" id="PF13439"/>
    </source>
</evidence>
<evidence type="ECO:0000256" key="1">
    <source>
        <dbReference type="ARBA" id="ARBA00022679"/>
    </source>
</evidence>
<sequence length="372" mass="43828">MKICMLTSGHDVFDNRIYYKEILSLKKRYDQIYLVAPGDKDFVTEHGIIVKCFPKRKKWYDRMRPMKDIFNIAKEINADVYHAHEPDSFQVATKLKKELNAKIIYDSHEYYPEAFAEHFGFISSLVKNIIYLYEKRLAKQADCIITVNNILVDKFKKYHDNVQLIPNYPVIKYRNFENKLNKKPTFIYVGGLREDRGIFKILQAINIIKDRDFKYIFLGSFETEKFELKCRKFINNKLNNMDITFTGKIPHKRVFDYLNISHVGFVILQPDNWRYVNSEPVKLFEYMSSKIAVIGSNFPMVENIISSCENGILVKPDSPQDISRAILKLAENLEMVKVMGNNGFNKVKEIYNWNICEKRLLDAYEKLGEKLK</sequence>
<dbReference type="PANTHER" id="PTHR46401:SF2">
    <property type="entry name" value="GLYCOSYLTRANSFERASE WBBK-RELATED"/>
    <property type="match status" value="1"/>
</dbReference>
<feature type="domain" description="Glycosyltransferase subfamily 4-like N-terminal" evidence="3">
    <location>
        <begin position="25"/>
        <end position="167"/>
    </location>
</feature>
<dbReference type="CDD" id="cd03794">
    <property type="entry name" value="GT4_WbuB-like"/>
    <property type="match status" value="1"/>
</dbReference>
<dbReference type="Pfam" id="PF13439">
    <property type="entry name" value="Glyco_transf_4"/>
    <property type="match status" value="1"/>
</dbReference>
<dbReference type="RefSeq" id="WP_209701662.1">
    <property type="nucleotide sequence ID" value="NZ_JAGGLM010000005.1"/>
</dbReference>
<dbReference type="Pfam" id="PF00534">
    <property type="entry name" value="Glycos_transf_1"/>
    <property type="match status" value="1"/>
</dbReference>
<evidence type="ECO:0000313" key="4">
    <source>
        <dbReference type="EMBL" id="MBP2032467.1"/>
    </source>
</evidence>
<gene>
    <name evidence="4" type="ORF">J2Z42_001139</name>
</gene>
<comment type="caution">
    <text evidence="4">The sequence shown here is derived from an EMBL/GenBank/DDBJ whole genome shotgun (WGS) entry which is preliminary data.</text>
</comment>
<dbReference type="InterPro" id="IPR028098">
    <property type="entry name" value="Glyco_trans_4-like_N"/>
</dbReference>
<evidence type="ECO:0000313" key="5">
    <source>
        <dbReference type="Proteomes" id="UP001519307"/>
    </source>
</evidence>
<dbReference type="InterPro" id="IPR001296">
    <property type="entry name" value="Glyco_trans_1"/>
</dbReference>
<proteinExistence type="predicted"/>
<reference evidence="4 5" key="1">
    <citation type="submission" date="2021-03" db="EMBL/GenBank/DDBJ databases">
        <title>Genomic Encyclopedia of Type Strains, Phase IV (KMG-IV): sequencing the most valuable type-strain genomes for metagenomic binning, comparative biology and taxonomic classification.</title>
        <authorList>
            <person name="Goeker M."/>
        </authorList>
    </citation>
    <scope>NUCLEOTIDE SEQUENCE [LARGE SCALE GENOMIC DNA]</scope>
    <source>
        <strain evidence="4 5">DSM 28783</strain>
    </source>
</reference>
<protein>
    <submittedName>
        <fullName evidence="4">Glycosyltransferase involved in cell wall biosynthesis</fullName>
    </submittedName>
</protein>
<dbReference type="EMBL" id="JAGGLM010000005">
    <property type="protein sequence ID" value="MBP2032467.1"/>
    <property type="molecule type" value="Genomic_DNA"/>
</dbReference>
<dbReference type="Gene3D" id="3.40.50.2000">
    <property type="entry name" value="Glycogen Phosphorylase B"/>
    <property type="match status" value="2"/>
</dbReference>
<keyword evidence="5" id="KW-1185">Reference proteome</keyword>
<dbReference type="PANTHER" id="PTHR46401">
    <property type="entry name" value="GLYCOSYLTRANSFERASE WBBK-RELATED"/>
    <property type="match status" value="1"/>
</dbReference>
<keyword evidence="1" id="KW-0808">Transferase</keyword>
<dbReference type="Proteomes" id="UP001519307">
    <property type="component" value="Unassembled WGS sequence"/>
</dbReference>
<dbReference type="SUPFAM" id="SSF53756">
    <property type="entry name" value="UDP-Glycosyltransferase/glycogen phosphorylase"/>
    <property type="match status" value="1"/>
</dbReference>